<accession>A0AA85K0E4</accession>
<reference evidence="3 4" key="2">
    <citation type="submission" date="2023-11" db="UniProtKB">
        <authorList>
            <consortium name="WormBaseParasite"/>
        </authorList>
    </citation>
    <scope>IDENTIFICATION</scope>
</reference>
<organism evidence="2 4">
    <name type="scientific">Trichobilharzia regenti</name>
    <name type="common">Nasal bird schistosome</name>
    <dbReference type="NCBI Taxonomy" id="157069"/>
    <lineage>
        <taxon>Eukaryota</taxon>
        <taxon>Metazoa</taxon>
        <taxon>Spiralia</taxon>
        <taxon>Lophotrochozoa</taxon>
        <taxon>Platyhelminthes</taxon>
        <taxon>Trematoda</taxon>
        <taxon>Digenea</taxon>
        <taxon>Strigeidida</taxon>
        <taxon>Schistosomatoidea</taxon>
        <taxon>Schistosomatidae</taxon>
        <taxon>Trichobilharzia</taxon>
    </lineage>
</organism>
<feature type="transmembrane region" description="Helical" evidence="1">
    <location>
        <begin position="76"/>
        <end position="95"/>
    </location>
</feature>
<feature type="transmembrane region" description="Helical" evidence="1">
    <location>
        <begin position="122"/>
        <end position="141"/>
    </location>
</feature>
<evidence type="ECO:0000313" key="4">
    <source>
        <dbReference type="WBParaSite" id="TREG1_57730.2"/>
    </source>
</evidence>
<protein>
    <recommendedName>
        <fullName evidence="5">Transmembrane protein</fullName>
    </recommendedName>
</protein>
<proteinExistence type="predicted"/>
<feature type="transmembrane region" description="Helical" evidence="1">
    <location>
        <begin position="35"/>
        <end position="55"/>
    </location>
</feature>
<dbReference type="WBParaSite" id="TREG1_57730.2">
    <property type="protein sequence ID" value="TREG1_57730.2"/>
    <property type="gene ID" value="TREG1_57730"/>
</dbReference>
<evidence type="ECO:0000256" key="1">
    <source>
        <dbReference type="SAM" id="Phobius"/>
    </source>
</evidence>
<evidence type="ECO:0000313" key="2">
    <source>
        <dbReference type="Proteomes" id="UP000050795"/>
    </source>
</evidence>
<keyword evidence="1" id="KW-0812">Transmembrane</keyword>
<name>A0AA85K0E4_TRIRE</name>
<keyword evidence="1" id="KW-1133">Transmembrane helix</keyword>
<keyword evidence="2" id="KW-1185">Reference proteome</keyword>
<evidence type="ECO:0008006" key="5">
    <source>
        <dbReference type="Google" id="ProtNLM"/>
    </source>
</evidence>
<dbReference type="WBParaSite" id="TREG1_57730.1">
    <property type="protein sequence ID" value="TREG1_57730.1"/>
    <property type="gene ID" value="TREG1_57730"/>
</dbReference>
<evidence type="ECO:0000313" key="3">
    <source>
        <dbReference type="WBParaSite" id="TREG1_57730.1"/>
    </source>
</evidence>
<dbReference type="AlphaFoldDB" id="A0AA85K0E4"/>
<sequence length="179" mass="20448">MLLINKVLTLWTICCILLFSQISQSNGILISNWLIVLILMCFMDFILLITIVLFMSGRLGDCDAGSKLNQTVALSFILWKLVGQIVLCLYFEGYIDGLSYNGFRLLQQQQQPQQPPPARHHLVFLVFPLWTTMLICLLAACSQIVKSQSTTIWAFLTNEQPSECHKLENQRKTEISLEH</sequence>
<dbReference type="Proteomes" id="UP000050795">
    <property type="component" value="Unassembled WGS sequence"/>
</dbReference>
<reference evidence="2" key="1">
    <citation type="submission" date="2022-06" db="EMBL/GenBank/DDBJ databases">
        <authorList>
            <person name="Berger JAMES D."/>
            <person name="Berger JAMES D."/>
        </authorList>
    </citation>
    <scope>NUCLEOTIDE SEQUENCE [LARGE SCALE GENOMIC DNA]</scope>
</reference>
<keyword evidence="1" id="KW-0472">Membrane</keyword>